<feature type="region of interest" description="Disordered" evidence="1">
    <location>
        <begin position="429"/>
        <end position="452"/>
    </location>
</feature>
<feature type="region of interest" description="Disordered" evidence="1">
    <location>
        <begin position="232"/>
        <end position="277"/>
    </location>
</feature>
<evidence type="ECO:0000256" key="1">
    <source>
        <dbReference type="SAM" id="MobiDB-lite"/>
    </source>
</evidence>
<proteinExistence type="predicted"/>
<evidence type="ECO:0000313" key="2">
    <source>
        <dbReference type="EMBL" id="CAK0830733.1"/>
    </source>
</evidence>
<keyword evidence="3" id="KW-1185">Reference proteome</keyword>
<gene>
    <name evidence="2" type="ORF">PCOR1329_LOCUS29294</name>
</gene>
<evidence type="ECO:0000313" key="3">
    <source>
        <dbReference type="Proteomes" id="UP001189429"/>
    </source>
</evidence>
<reference evidence="2" key="1">
    <citation type="submission" date="2023-10" db="EMBL/GenBank/DDBJ databases">
        <authorList>
            <person name="Chen Y."/>
            <person name="Shah S."/>
            <person name="Dougan E. K."/>
            <person name="Thang M."/>
            <person name="Chan C."/>
        </authorList>
    </citation>
    <scope>NUCLEOTIDE SEQUENCE [LARGE SCALE GENOMIC DNA]</scope>
</reference>
<dbReference type="EMBL" id="CAUYUJ010011002">
    <property type="protein sequence ID" value="CAK0830733.1"/>
    <property type="molecule type" value="Genomic_DNA"/>
</dbReference>
<name>A0ABN9SF91_9DINO</name>
<feature type="compositionally biased region" description="Low complexity" evidence="1">
    <location>
        <begin position="441"/>
        <end position="451"/>
    </location>
</feature>
<organism evidence="2 3">
    <name type="scientific">Prorocentrum cordatum</name>
    <dbReference type="NCBI Taxonomy" id="2364126"/>
    <lineage>
        <taxon>Eukaryota</taxon>
        <taxon>Sar</taxon>
        <taxon>Alveolata</taxon>
        <taxon>Dinophyceae</taxon>
        <taxon>Prorocentrales</taxon>
        <taxon>Prorocentraceae</taxon>
        <taxon>Prorocentrum</taxon>
    </lineage>
</organism>
<feature type="compositionally biased region" description="Low complexity" evidence="1">
    <location>
        <begin position="162"/>
        <end position="188"/>
    </location>
</feature>
<feature type="region of interest" description="Disordered" evidence="1">
    <location>
        <begin position="158"/>
        <end position="191"/>
    </location>
</feature>
<sequence length="504" mass="53591">VWCLRPAPPFWPEPGEMGEACEDHEVGPWLDFEDMFLTSRVLMRALSELVGLLGALAGLLPEEETGGCRRRISGTAQAAGLREAAAAAAARRAPWLRASPCEAPTARQELVAPPLSEAQAALDRALWSEATALVRSSLKSRGRAARCIQRAFRARAAHRADGPAAPSPSGEAPSIPSSAGAARAPSGGTKNNIIIEARRSARTPEFLCLCRPSLPYPRTLARRARRPLCARAAPRPTARLSGRSIAGQGGRGAPACGPAPRRRRPWTARNDRGEDSGTPELGLAGALCRARPGRILDGPALLGCLQRELASDLRSGLAFFPDGCSAYAFPPSPKVGPRPRPDDSTLPLPWFLFPRSPASSFNRLIECVPEECIILFAPAEACDCVSNAFHAVVHCCSDVVLVSESGVPTGTERGFSGLPRTSRSLSRPRCARRHLGPAPPRRAATPPAGRAVPLRGARWPGGDAEELAVAASSARCLPAARARSSSEPRDHQGCIWCITNLNHF</sequence>
<feature type="non-terminal residue" evidence="2">
    <location>
        <position position="1"/>
    </location>
</feature>
<dbReference type="Proteomes" id="UP001189429">
    <property type="component" value="Unassembled WGS sequence"/>
</dbReference>
<protein>
    <submittedName>
        <fullName evidence="2">Uncharacterized protein</fullName>
    </submittedName>
</protein>
<accession>A0ABN9SF91</accession>
<comment type="caution">
    <text evidence="2">The sequence shown here is derived from an EMBL/GenBank/DDBJ whole genome shotgun (WGS) entry which is preliminary data.</text>
</comment>